<dbReference type="AlphaFoldDB" id="A0A1R3I2B6"/>
<keyword evidence="3" id="KW-1185">Reference proteome</keyword>
<reference evidence="2 3" key="1">
    <citation type="submission" date="2013-09" db="EMBL/GenBank/DDBJ databases">
        <title>Corchorus capsularis genome sequencing.</title>
        <authorList>
            <person name="Alam M."/>
            <person name="Haque M.S."/>
            <person name="Islam M.S."/>
            <person name="Emdad E.M."/>
            <person name="Islam M.M."/>
            <person name="Ahmed B."/>
            <person name="Halim A."/>
            <person name="Hossen Q.M.M."/>
            <person name="Hossain M.Z."/>
            <person name="Ahmed R."/>
            <person name="Khan M.M."/>
            <person name="Islam R."/>
            <person name="Rashid M.M."/>
            <person name="Khan S.A."/>
            <person name="Rahman M.S."/>
            <person name="Alam M."/>
        </authorList>
    </citation>
    <scope>NUCLEOTIDE SEQUENCE [LARGE SCALE GENOMIC DNA]</scope>
    <source>
        <strain evidence="3">cv. CVL-1</strain>
        <tissue evidence="2">Whole seedling</tissue>
    </source>
</reference>
<gene>
    <name evidence="2" type="ORF">CCACVL1_15464</name>
</gene>
<dbReference type="Gramene" id="OMO76718">
    <property type="protein sequence ID" value="OMO76718"/>
    <property type="gene ID" value="CCACVL1_15464"/>
</dbReference>
<proteinExistence type="predicted"/>
<keyword evidence="2" id="KW-0418">Kinase</keyword>
<sequence>MAKKEKEPLRSIRSLPIRKGQKAEAFDPSPSQKPKGQKAEAFDPSPSQKPKDDFTWVQRIKTALQLASLLLFLHWSTRPDKKEYVVCNIDAAHFLLDKVGTNCRENPWKDSGGN</sequence>
<protein>
    <submittedName>
        <fullName evidence="2">Protein kinase APK1B, chloroplastic-like protein</fullName>
    </submittedName>
</protein>
<evidence type="ECO:0000313" key="2">
    <source>
        <dbReference type="EMBL" id="OMO76718.1"/>
    </source>
</evidence>
<feature type="region of interest" description="Disordered" evidence="1">
    <location>
        <begin position="1"/>
        <end position="53"/>
    </location>
</feature>
<comment type="caution">
    <text evidence="2">The sequence shown here is derived from an EMBL/GenBank/DDBJ whole genome shotgun (WGS) entry which is preliminary data.</text>
</comment>
<dbReference type="Proteomes" id="UP000188268">
    <property type="component" value="Unassembled WGS sequence"/>
</dbReference>
<evidence type="ECO:0000313" key="3">
    <source>
        <dbReference type="Proteomes" id="UP000188268"/>
    </source>
</evidence>
<feature type="compositionally biased region" description="Basic and acidic residues" evidence="1">
    <location>
        <begin position="1"/>
        <end position="10"/>
    </location>
</feature>
<keyword evidence="2" id="KW-0808">Transferase</keyword>
<organism evidence="2 3">
    <name type="scientific">Corchorus capsularis</name>
    <name type="common">Jute</name>
    <dbReference type="NCBI Taxonomy" id="210143"/>
    <lineage>
        <taxon>Eukaryota</taxon>
        <taxon>Viridiplantae</taxon>
        <taxon>Streptophyta</taxon>
        <taxon>Embryophyta</taxon>
        <taxon>Tracheophyta</taxon>
        <taxon>Spermatophyta</taxon>
        <taxon>Magnoliopsida</taxon>
        <taxon>eudicotyledons</taxon>
        <taxon>Gunneridae</taxon>
        <taxon>Pentapetalae</taxon>
        <taxon>rosids</taxon>
        <taxon>malvids</taxon>
        <taxon>Malvales</taxon>
        <taxon>Malvaceae</taxon>
        <taxon>Grewioideae</taxon>
        <taxon>Apeibeae</taxon>
        <taxon>Corchorus</taxon>
    </lineage>
</organism>
<evidence type="ECO:0000256" key="1">
    <source>
        <dbReference type="SAM" id="MobiDB-lite"/>
    </source>
</evidence>
<dbReference type="EMBL" id="AWWV01010853">
    <property type="protein sequence ID" value="OMO76718.1"/>
    <property type="molecule type" value="Genomic_DNA"/>
</dbReference>
<accession>A0A1R3I2B6</accession>
<dbReference type="GO" id="GO:0016301">
    <property type="term" value="F:kinase activity"/>
    <property type="evidence" value="ECO:0007669"/>
    <property type="project" value="UniProtKB-KW"/>
</dbReference>
<name>A0A1R3I2B6_COCAP</name>